<feature type="transmembrane region" description="Helical" evidence="7">
    <location>
        <begin position="41"/>
        <end position="70"/>
    </location>
</feature>
<dbReference type="AlphaFoldDB" id="A0A9P0D737"/>
<proteinExistence type="inferred from homology"/>
<sequence>MMAQEAEIGRKASLLSILSVKYEDDRRKSSLGQKVPKDPYYVVYITCFLMGFMNVVPIFFFNAAAGYWMYKFRDPSLGSGTTSGSERTTLQAYYQPCAVVAQQLPSIIFSFILTVYGHKFSAMKRVLVTLSLFVVLYLTFAVFTQINTDSWQSGFFVMTISLLVLNTALTATIQMSSAVVMAKLPQNYLMSFLLGQNGSILTSILQIIAVAVTDFQPTAGLIYFLVGSFIIAITLALLMMSRNTKLFEHYQVEVANNQHSEMISRVEAKELLKKIWPSLVITCILIGNMTTIHPAITTLVESQYNNTSWSDKYFTPVCVFLTSDAASLLGRIVSNKALITESNKWWYVVITLARFLVSVPICMLFDAQPRTNIPVIFNKDWEFIIFSALFGFTMGFLMNISFMSLKSLAPGKQEQSLKIMVLSFSLTSAITAANGLLMVKALLL</sequence>
<feature type="transmembrane region" description="Helical" evidence="7">
    <location>
        <begin position="221"/>
        <end position="240"/>
    </location>
</feature>
<reference evidence="8" key="1">
    <citation type="submission" date="2022-01" db="EMBL/GenBank/DDBJ databases">
        <authorList>
            <person name="King R."/>
        </authorList>
    </citation>
    <scope>NUCLEOTIDE SEQUENCE</scope>
</reference>
<evidence type="ECO:0000256" key="3">
    <source>
        <dbReference type="ARBA" id="ARBA00022448"/>
    </source>
</evidence>
<dbReference type="Proteomes" id="UP001153636">
    <property type="component" value="Chromosome 7"/>
</dbReference>
<feature type="transmembrane region" description="Helical" evidence="7">
    <location>
        <begin position="345"/>
        <end position="363"/>
    </location>
</feature>
<feature type="transmembrane region" description="Helical" evidence="7">
    <location>
        <begin position="417"/>
        <end position="439"/>
    </location>
</feature>
<comment type="subcellular location">
    <subcellularLocation>
        <location evidence="1">Membrane</location>
        <topology evidence="1">Multi-pass membrane protein</topology>
    </subcellularLocation>
</comment>
<evidence type="ECO:0000256" key="7">
    <source>
        <dbReference type="SAM" id="Phobius"/>
    </source>
</evidence>
<dbReference type="GO" id="GO:0005337">
    <property type="term" value="F:nucleoside transmembrane transporter activity"/>
    <property type="evidence" value="ECO:0007669"/>
    <property type="project" value="InterPro"/>
</dbReference>
<feature type="transmembrane region" description="Helical" evidence="7">
    <location>
        <begin position="275"/>
        <end position="293"/>
    </location>
</feature>
<evidence type="ECO:0000313" key="8">
    <source>
        <dbReference type="EMBL" id="CAH1113069.1"/>
    </source>
</evidence>
<keyword evidence="3" id="KW-0813">Transport</keyword>
<keyword evidence="4 7" id="KW-0812">Transmembrane</keyword>
<dbReference type="Pfam" id="PF01733">
    <property type="entry name" value="Nucleoside_tran"/>
    <property type="match status" value="1"/>
</dbReference>
<dbReference type="InterPro" id="IPR002259">
    <property type="entry name" value="Eqnu_transpt"/>
</dbReference>
<evidence type="ECO:0000256" key="4">
    <source>
        <dbReference type="ARBA" id="ARBA00022692"/>
    </source>
</evidence>
<feature type="transmembrane region" description="Helical" evidence="7">
    <location>
        <begin position="313"/>
        <end position="333"/>
    </location>
</feature>
<feature type="transmembrane region" description="Helical" evidence="7">
    <location>
        <begin position="383"/>
        <end position="405"/>
    </location>
</feature>
<keyword evidence="6 7" id="KW-0472">Membrane</keyword>
<accession>A0A9P0D737</accession>
<gene>
    <name evidence="8" type="ORF">PSYICH_LOCUS13210</name>
</gene>
<feature type="transmembrane region" description="Helical" evidence="7">
    <location>
        <begin position="126"/>
        <end position="143"/>
    </location>
</feature>
<keyword evidence="9" id="KW-1185">Reference proteome</keyword>
<dbReference type="PANTHER" id="PTHR10332">
    <property type="entry name" value="EQUILIBRATIVE NUCLEOSIDE TRANSPORTER"/>
    <property type="match status" value="1"/>
</dbReference>
<organism evidence="8 9">
    <name type="scientific">Psylliodes chrysocephalus</name>
    <dbReference type="NCBI Taxonomy" id="3402493"/>
    <lineage>
        <taxon>Eukaryota</taxon>
        <taxon>Metazoa</taxon>
        <taxon>Ecdysozoa</taxon>
        <taxon>Arthropoda</taxon>
        <taxon>Hexapoda</taxon>
        <taxon>Insecta</taxon>
        <taxon>Pterygota</taxon>
        <taxon>Neoptera</taxon>
        <taxon>Endopterygota</taxon>
        <taxon>Coleoptera</taxon>
        <taxon>Polyphaga</taxon>
        <taxon>Cucujiformia</taxon>
        <taxon>Chrysomeloidea</taxon>
        <taxon>Chrysomelidae</taxon>
        <taxon>Galerucinae</taxon>
        <taxon>Alticini</taxon>
        <taxon>Psylliodes</taxon>
    </lineage>
</organism>
<feature type="transmembrane region" description="Helical" evidence="7">
    <location>
        <begin position="155"/>
        <end position="176"/>
    </location>
</feature>
<dbReference type="SUPFAM" id="SSF103473">
    <property type="entry name" value="MFS general substrate transporter"/>
    <property type="match status" value="1"/>
</dbReference>
<dbReference type="GO" id="GO:0005886">
    <property type="term" value="C:plasma membrane"/>
    <property type="evidence" value="ECO:0007669"/>
    <property type="project" value="TreeGrafter"/>
</dbReference>
<evidence type="ECO:0000256" key="2">
    <source>
        <dbReference type="ARBA" id="ARBA00007965"/>
    </source>
</evidence>
<dbReference type="PANTHER" id="PTHR10332:SF88">
    <property type="entry name" value="EQUILIBRATIVE NUCLEOSIDE TRANSPORTER 1, ISOFORM A"/>
    <property type="match status" value="1"/>
</dbReference>
<evidence type="ECO:0000313" key="9">
    <source>
        <dbReference type="Proteomes" id="UP001153636"/>
    </source>
</evidence>
<feature type="transmembrane region" description="Helical" evidence="7">
    <location>
        <begin position="188"/>
        <end position="209"/>
    </location>
</feature>
<evidence type="ECO:0008006" key="10">
    <source>
        <dbReference type="Google" id="ProtNLM"/>
    </source>
</evidence>
<dbReference type="InterPro" id="IPR036259">
    <property type="entry name" value="MFS_trans_sf"/>
</dbReference>
<evidence type="ECO:0000256" key="5">
    <source>
        <dbReference type="ARBA" id="ARBA00022989"/>
    </source>
</evidence>
<evidence type="ECO:0000256" key="1">
    <source>
        <dbReference type="ARBA" id="ARBA00004141"/>
    </source>
</evidence>
<name>A0A9P0D737_9CUCU</name>
<keyword evidence="5 7" id="KW-1133">Transmembrane helix</keyword>
<dbReference type="OrthoDB" id="46396at2759"/>
<dbReference type="EMBL" id="OV651819">
    <property type="protein sequence ID" value="CAH1113069.1"/>
    <property type="molecule type" value="Genomic_DNA"/>
</dbReference>
<protein>
    <recommendedName>
        <fullName evidence="10">Equilibrative nucleoside transporter</fullName>
    </recommendedName>
</protein>
<comment type="similarity">
    <text evidence="2">Belongs to the SLC29A/ENT transporter (TC 2.A.57) family.</text>
</comment>
<evidence type="ECO:0000256" key="6">
    <source>
        <dbReference type="ARBA" id="ARBA00023136"/>
    </source>
</evidence>